<dbReference type="RefSeq" id="XP_042638760.1">
    <property type="nucleotide sequence ID" value="XM_042782826.1"/>
</dbReference>
<keyword evidence="1" id="KW-1185">Reference proteome</keyword>
<keyword evidence="2" id="KW-0650">Protein phosphatase inhibitor</keyword>
<sequence length="202" mass="22861">MAASSASHRTIKGILKNKSSTTSSLVATGQQHGASIEEVMRKKSQKWDESNILATYHPAYKDYDLMKINEPSTPCLNVPDEGEDPVNTAEAKEGMSLDVLAMRLAAAKTSEPKQVEEQKSTGEEDWKILLEEEEKHRQFEMKRKLHYNEGMNIKLARQLISRDFPGEEEKSESEEFRRAKAENTTTEESKEDPTSDELQVKS</sequence>
<gene>
    <name evidence="2" type="primary">LOC103209130</name>
</gene>
<organism evidence="1 2">
    <name type="scientific">Orycteropus afer afer</name>
    <dbReference type="NCBI Taxonomy" id="1230840"/>
    <lineage>
        <taxon>Eukaryota</taxon>
        <taxon>Metazoa</taxon>
        <taxon>Chordata</taxon>
        <taxon>Craniata</taxon>
        <taxon>Vertebrata</taxon>
        <taxon>Euteleostomi</taxon>
        <taxon>Mammalia</taxon>
        <taxon>Eutheria</taxon>
        <taxon>Afrotheria</taxon>
        <taxon>Tubulidentata</taxon>
        <taxon>Orycteropodidae</taxon>
        <taxon>Orycteropus</taxon>
    </lineage>
</organism>
<accession>A0AC54ZAN3</accession>
<reference evidence="2" key="1">
    <citation type="submission" date="2025-08" db="UniProtKB">
        <authorList>
            <consortium name="RefSeq"/>
        </authorList>
    </citation>
    <scope>IDENTIFICATION</scope>
</reference>
<protein>
    <submittedName>
        <fullName evidence="2">Protein phosphatase inhibitor 2-like</fullName>
    </submittedName>
</protein>
<evidence type="ECO:0000313" key="2">
    <source>
        <dbReference type="RefSeq" id="XP_042638760.1"/>
    </source>
</evidence>
<name>A0AC54ZAN3_ORYAF</name>
<proteinExistence type="predicted"/>
<dbReference type="Proteomes" id="UP000694850">
    <property type="component" value="Unplaced"/>
</dbReference>
<evidence type="ECO:0000313" key="1">
    <source>
        <dbReference type="Proteomes" id="UP000694850"/>
    </source>
</evidence>